<reference evidence="1 2" key="2">
    <citation type="journal article" date="2022" name="Mol. Ecol. Resour.">
        <title>The genomes of chicory, endive, great burdock and yacon provide insights into Asteraceae paleo-polyploidization history and plant inulin production.</title>
        <authorList>
            <person name="Fan W."/>
            <person name="Wang S."/>
            <person name="Wang H."/>
            <person name="Wang A."/>
            <person name="Jiang F."/>
            <person name="Liu H."/>
            <person name="Zhao H."/>
            <person name="Xu D."/>
            <person name="Zhang Y."/>
        </authorList>
    </citation>
    <scope>NUCLEOTIDE SEQUENCE [LARGE SCALE GENOMIC DNA]</scope>
    <source>
        <strain evidence="2">cv. Yunnan</strain>
        <tissue evidence="1">Leaves</tissue>
    </source>
</reference>
<comment type="caution">
    <text evidence="1">The sequence shown here is derived from an EMBL/GenBank/DDBJ whole genome shotgun (WGS) entry which is preliminary data.</text>
</comment>
<evidence type="ECO:0000313" key="2">
    <source>
        <dbReference type="Proteomes" id="UP001056120"/>
    </source>
</evidence>
<gene>
    <name evidence="1" type="ORF">L1987_06617</name>
</gene>
<protein>
    <submittedName>
        <fullName evidence="1">Uncharacterized protein</fullName>
    </submittedName>
</protein>
<organism evidence="1 2">
    <name type="scientific">Smallanthus sonchifolius</name>
    <dbReference type="NCBI Taxonomy" id="185202"/>
    <lineage>
        <taxon>Eukaryota</taxon>
        <taxon>Viridiplantae</taxon>
        <taxon>Streptophyta</taxon>
        <taxon>Embryophyta</taxon>
        <taxon>Tracheophyta</taxon>
        <taxon>Spermatophyta</taxon>
        <taxon>Magnoliopsida</taxon>
        <taxon>eudicotyledons</taxon>
        <taxon>Gunneridae</taxon>
        <taxon>Pentapetalae</taxon>
        <taxon>asterids</taxon>
        <taxon>campanulids</taxon>
        <taxon>Asterales</taxon>
        <taxon>Asteraceae</taxon>
        <taxon>Asteroideae</taxon>
        <taxon>Heliantheae alliance</taxon>
        <taxon>Millerieae</taxon>
        <taxon>Smallanthus</taxon>
    </lineage>
</organism>
<dbReference type="Proteomes" id="UP001056120">
    <property type="component" value="Linkage Group LG02"/>
</dbReference>
<proteinExistence type="predicted"/>
<accession>A0ACB9JYM2</accession>
<sequence length="240" mass="26790">MDLGCDPDPNRETSKEDWAFETRREGVFLLLFLVYVFATGALWVRIVEADGYSGCEEEGVGSVSAGIAKLSPWQRQVQSSLDAIHFSSEICIVDECGIDTSKGVPSVPSLLCTHSDFQCTLWIQRSSCRLLLSTKWWPLVLKLEVFAESGFRNGDVLAIYLGFNLGYPLFGRVDGRFPKILHVRNVNGWVDNDKDVDADSLKAIRRKLVPAYNLKQSVAKCLLLMIKPVSSKRDEIAADL</sequence>
<evidence type="ECO:0000313" key="1">
    <source>
        <dbReference type="EMBL" id="KAI3825141.1"/>
    </source>
</evidence>
<name>A0ACB9JYM2_9ASTR</name>
<reference evidence="2" key="1">
    <citation type="journal article" date="2022" name="Mol. Ecol. Resour.">
        <title>The genomes of chicory, endive, great burdock and yacon provide insights into Asteraceae palaeo-polyploidization history and plant inulin production.</title>
        <authorList>
            <person name="Fan W."/>
            <person name="Wang S."/>
            <person name="Wang H."/>
            <person name="Wang A."/>
            <person name="Jiang F."/>
            <person name="Liu H."/>
            <person name="Zhao H."/>
            <person name="Xu D."/>
            <person name="Zhang Y."/>
        </authorList>
    </citation>
    <scope>NUCLEOTIDE SEQUENCE [LARGE SCALE GENOMIC DNA]</scope>
    <source>
        <strain evidence="2">cv. Yunnan</strain>
    </source>
</reference>
<keyword evidence="2" id="KW-1185">Reference proteome</keyword>
<dbReference type="EMBL" id="CM042019">
    <property type="protein sequence ID" value="KAI3825141.1"/>
    <property type="molecule type" value="Genomic_DNA"/>
</dbReference>